<dbReference type="Gramene" id="KOM26367">
    <property type="protein sequence ID" value="KOM26367"/>
    <property type="gene ID" value="LR48_Vigan257s000800"/>
</dbReference>
<accession>A0A0L9T709</accession>
<dbReference type="AlphaFoldDB" id="A0A0L9T709"/>
<reference evidence="3" key="1">
    <citation type="journal article" date="2015" name="Proc. Natl. Acad. Sci. U.S.A.">
        <title>Genome sequencing of adzuki bean (Vigna angularis) provides insight into high starch and low fat accumulation and domestication.</title>
        <authorList>
            <person name="Yang K."/>
            <person name="Tian Z."/>
            <person name="Chen C."/>
            <person name="Luo L."/>
            <person name="Zhao B."/>
            <person name="Wang Z."/>
            <person name="Yu L."/>
            <person name="Li Y."/>
            <person name="Sun Y."/>
            <person name="Li W."/>
            <person name="Chen Y."/>
            <person name="Li Y."/>
            <person name="Zhang Y."/>
            <person name="Ai D."/>
            <person name="Zhao J."/>
            <person name="Shang C."/>
            <person name="Ma Y."/>
            <person name="Wu B."/>
            <person name="Wang M."/>
            <person name="Gao L."/>
            <person name="Sun D."/>
            <person name="Zhang P."/>
            <person name="Guo F."/>
            <person name="Wang W."/>
            <person name="Li Y."/>
            <person name="Wang J."/>
            <person name="Varshney R.K."/>
            <person name="Wang J."/>
            <person name="Ling H.Q."/>
            <person name="Wan P."/>
        </authorList>
    </citation>
    <scope>NUCLEOTIDE SEQUENCE</scope>
    <source>
        <strain evidence="3">cv. Jingnong 6</strain>
    </source>
</reference>
<gene>
    <name evidence="2" type="ORF">LR48_Vigan257s000800</name>
</gene>
<dbReference type="EMBL" id="KQ258316">
    <property type="protein sequence ID" value="KOM26367.1"/>
    <property type="molecule type" value="Genomic_DNA"/>
</dbReference>
<evidence type="ECO:0000313" key="2">
    <source>
        <dbReference type="EMBL" id="KOM26367.1"/>
    </source>
</evidence>
<name>A0A0L9T709_PHAAN</name>
<protein>
    <submittedName>
        <fullName evidence="2">Uncharacterized protein</fullName>
    </submittedName>
</protein>
<evidence type="ECO:0000313" key="3">
    <source>
        <dbReference type="Proteomes" id="UP000053144"/>
    </source>
</evidence>
<proteinExistence type="predicted"/>
<feature type="region of interest" description="Disordered" evidence="1">
    <location>
        <begin position="66"/>
        <end position="126"/>
    </location>
</feature>
<evidence type="ECO:0000256" key="1">
    <source>
        <dbReference type="SAM" id="MobiDB-lite"/>
    </source>
</evidence>
<sequence>MSWNVGMKTWCLGEEGGARRRGSRPNYLHSRFQQHIQRWSSKQLQHPVKWRGAHGNDSTLSSLDERVHGQQHPGVVTRPARSHVKWRGASRSTSHAHGWQQSWSSTRPRFIFQQQPRPNKSSPARG</sequence>
<feature type="compositionally biased region" description="Polar residues" evidence="1">
    <location>
        <begin position="90"/>
        <end position="126"/>
    </location>
</feature>
<organism evidence="2 3">
    <name type="scientific">Phaseolus angularis</name>
    <name type="common">Azuki bean</name>
    <name type="synonym">Vigna angularis</name>
    <dbReference type="NCBI Taxonomy" id="3914"/>
    <lineage>
        <taxon>Eukaryota</taxon>
        <taxon>Viridiplantae</taxon>
        <taxon>Streptophyta</taxon>
        <taxon>Embryophyta</taxon>
        <taxon>Tracheophyta</taxon>
        <taxon>Spermatophyta</taxon>
        <taxon>Magnoliopsida</taxon>
        <taxon>eudicotyledons</taxon>
        <taxon>Gunneridae</taxon>
        <taxon>Pentapetalae</taxon>
        <taxon>rosids</taxon>
        <taxon>fabids</taxon>
        <taxon>Fabales</taxon>
        <taxon>Fabaceae</taxon>
        <taxon>Papilionoideae</taxon>
        <taxon>50 kb inversion clade</taxon>
        <taxon>NPAAA clade</taxon>
        <taxon>indigoferoid/millettioid clade</taxon>
        <taxon>Phaseoleae</taxon>
        <taxon>Vigna</taxon>
    </lineage>
</organism>
<dbReference type="Proteomes" id="UP000053144">
    <property type="component" value="Unassembled WGS sequence"/>
</dbReference>